<gene>
    <name evidence="2" type="ORF">LJ725_13340</name>
</gene>
<dbReference type="SUPFAM" id="SSF55073">
    <property type="entry name" value="Nucleotide cyclase"/>
    <property type="match status" value="1"/>
</dbReference>
<feature type="domain" description="Guanylate cyclase" evidence="1">
    <location>
        <begin position="197"/>
        <end position="331"/>
    </location>
</feature>
<dbReference type="EMBL" id="JAJISD010000005">
    <property type="protein sequence ID" value="MCC8429958.1"/>
    <property type="molecule type" value="Genomic_DNA"/>
</dbReference>
<organism evidence="2 3">
    <name type="scientific">Reyranella aquatilis</name>
    <dbReference type="NCBI Taxonomy" id="2035356"/>
    <lineage>
        <taxon>Bacteria</taxon>
        <taxon>Pseudomonadati</taxon>
        <taxon>Pseudomonadota</taxon>
        <taxon>Alphaproteobacteria</taxon>
        <taxon>Hyphomicrobiales</taxon>
        <taxon>Reyranellaceae</taxon>
        <taxon>Reyranella</taxon>
    </lineage>
</organism>
<dbReference type="CDD" id="cd07302">
    <property type="entry name" value="CHD"/>
    <property type="match status" value="1"/>
</dbReference>
<keyword evidence="3" id="KW-1185">Reference proteome</keyword>
<dbReference type="PROSITE" id="PS50125">
    <property type="entry name" value="GUANYLATE_CYCLASE_2"/>
    <property type="match status" value="1"/>
</dbReference>
<name>A0ABS8KV69_9HYPH</name>
<evidence type="ECO:0000313" key="3">
    <source>
        <dbReference type="Proteomes" id="UP001198862"/>
    </source>
</evidence>
<evidence type="ECO:0000313" key="2">
    <source>
        <dbReference type="EMBL" id="MCC8429958.1"/>
    </source>
</evidence>
<dbReference type="PANTHER" id="PTHR43081">
    <property type="entry name" value="ADENYLATE CYCLASE, TERMINAL-DIFFERENTIATION SPECIFIC-RELATED"/>
    <property type="match status" value="1"/>
</dbReference>
<dbReference type="InterPro" id="IPR001054">
    <property type="entry name" value="A/G_cyclase"/>
</dbReference>
<dbReference type="InterPro" id="IPR029787">
    <property type="entry name" value="Nucleotide_cyclase"/>
</dbReference>
<dbReference type="Gene3D" id="3.30.70.1230">
    <property type="entry name" value="Nucleotide cyclase"/>
    <property type="match status" value="1"/>
</dbReference>
<accession>A0ABS8KV69</accession>
<dbReference type="SMART" id="SM00044">
    <property type="entry name" value="CYCc"/>
    <property type="match status" value="1"/>
</dbReference>
<dbReference type="RefSeq" id="WP_230551151.1">
    <property type="nucleotide sequence ID" value="NZ_JAJISD010000005.1"/>
</dbReference>
<dbReference type="Proteomes" id="UP001198862">
    <property type="component" value="Unassembled WGS sequence"/>
</dbReference>
<dbReference type="PANTHER" id="PTHR43081:SF11">
    <property type="entry name" value="BLR2264 PROTEIN"/>
    <property type="match status" value="1"/>
</dbReference>
<dbReference type="InterPro" id="IPR050697">
    <property type="entry name" value="Adenylyl/Guanylyl_Cyclase_3/4"/>
</dbReference>
<sequence>MREGRLVRRPDTFLEQLMNRVLEAGLPVWRTYIGLQLVHPQLQAMGFLWRRGQTVETIARAYGVQFTPAYIGSPLQEVREGGTAVRYRLDGLTDRHHEVLHEVSSGGGTDYFSLPMRVRRDGPLPVVAFATDRKGGFSDADIDDLTRLVDMMGAVTEMHIEESVAQTVAQTYLGRQVGERILHGMIRRGDGEEIRAVLWFSDLRDFTGLNERLPPDQVLELLNNYFQLVGDALAKHGGEILKFIGDGVMAYFPAEDALFMPMVTAAALEAARQLIDDAEAANEARATGGAEPIKFGIGLHVGTVTFGNIGTEDRLDFTVIGSAVNRASRLEGLTKALGVRVCASAEFNENCPRPMKSLGKHRLRGVRDPVEIFTLPD</sequence>
<dbReference type="Pfam" id="PF00211">
    <property type="entry name" value="Guanylate_cyc"/>
    <property type="match status" value="1"/>
</dbReference>
<proteinExistence type="predicted"/>
<evidence type="ECO:0000259" key="1">
    <source>
        <dbReference type="PROSITE" id="PS50125"/>
    </source>
</evidence>
<protein>
    <submittedName>
        <fullName evidence="2">Adenylate/guanylate cyclase domain-containing protein</fullName>
    </submittedName>
</protein>
<comment type="caution">
    <text evidence="2">The sequence shown here is derived from an EMBL/GenBank/DDBJ whole genome shotgun (WGS) entry which is preliminary data.</text>
</comment>
<reference evidence="2 3" key="1">
    <citation type="submission" date="2021-11" db="EMBL/GenBank/DDBJ databases">
        <authorList>
            <person name="Lee D.-H."/>
            <person name="Kim S.-B."/>
        </authorList>
    </citation>
    <scope>NUCLEOTIDE SEQUENCE [LARGE SCALE GENOMIC DNA]</scope>
    <source>
        <strain evidence="2 3">KCTC 52223</strain>
    </source>
</reference>